<dbReference type="GO" id="GO:0009341">
    <property type="term" value="C:beta-galactosidase complex"/>
    <property type="evidence" value="ECO:0007669"/>
    <property type="project" value="InterPro"/>
</dbReference>
<feature type="domain" description="Glycoside hydrolase family 2 immunoglobulin-like beta-sandwich" evidence="8">
    <location>
        <begin position="219"/>
        <end position="289"/>
    </location>
</feature>
<dbReference type="Proteomes" id="UP000535937">
    <property type="component" value="Unassembled WGS sequence"/>
</dbReference>
<dbReference type="EMBL" id="JACHWZ010000017">
    <property type="protein sequence ID" value="MBB3062512.1"/>
    <property type="molecule type" value="Genomic_DNA"/>
</dbReference>
<evidence type="ECO:0000259" key="12">
    <source>
        <dbReference type="Pfam" id="PF16353"/>
    </source>
</evidence>
<evidence type="ECO:0000259" key="9">
    <source>
        <dbReference type="Pfam" id="PF02836"/>
    </source>
</evidence>
<dbReference type="Gene3D" id="2.70.98.10">
    <property type="match status" value="1"/>
</dbReference>
<dbReference type="EC" id="3.2.1.23" evidence="3"/>
<evidence type="ECO:0000256" key="4">
    <source>
        <dbReference type="ARBA" id="ARBA00022801"/>
    </source>
</evidence>
<evidence type="ECO:0000256" key="2">
    <source>
        <dbReference type="ARBA" id="ARBA00007401"/>
    </source>
</evidence>
<dbReference type="Gene3D" id="3.20.20.80">
    <property type="entry name" value="Glycosidases"/>
    <property type="match status" value="1"/>
</dbReference>
<feature type="domain" description="Glycosyl hydrolases family 2 sugar binding" evidence="10">
    <location>
        <begin position="53"/>
        <end position="187"/>
    </location>
</feature>
<protein>
    <recommendedName>
        <fullName evidence="3">beta-galactosidase</fullName>
        <ecNumber evidence="3">3.2.1.23</ecNumber>
    </recommendedName>
    <alternativeName>
        <fullName evidence="6">Lactase</fullName>
    </alternativeName>
</protein>
<evidence type="ECO:0000313" key="14">
    <source>
        <dbReference type="Proteomes" id="UP000535937"/>
    </source>
</evidence>
<dbReference type="Gene3D" id="2.60.40.10">
    <property type="entry name" value="Immunoglobulins"/>
    <property type="match status" value="2"/>
</dbReference>
<feature type="signal peptide" evidence="7">
    <location>
        <begin position="1"/>
        <end position="20"/>
    </location>
</feature>
<keyword evidence="5" id="KW-0326">Glycosidase</keyword>
<dbReference type="InterPro" id="IPR011013">
    <property type="entry name" value="Gal_mutarotase_sf_dom"/>
</dbReference>
<dbReference type="Gene3D" id="2.60.120.260">
    <property type="entry name" value="Galactose-binding domain-like"/>
    <property type="match status" value="1"/>
</dbReference>
<evidence type="ECO:0000256" key="1">
    <source>
        <dbReference type="ARBA" id="ARBA00001412"/>
    </source>
</evidence>
<evidence type="ECO:0000256" key="7">
    <source>
        <dbReference type="SAM" id="SignalP"/>
    </source>
</evidence>
<dbReference type="Pfam" id="PF16353">
    <property type="entry name" value="LacZ_4"/>
    <property type="match status" value="1"/>
</dbReference>
<evidence type="ECO:0000259" key="8">
    <source>
        <dbReference type="Pfam" id="PF00703"/>
    </source>
</evidence>
<reference evidence="13 14" key="1">
    <citation type="submission" date="2020-08" db="EMBL/GenBank/DDBJ databases">
        <title>Genomic Encyclopedia of Type Strains, Phase III (KMG-III): the genomes of soil and plant-associated and newly described type strains.</title>
        <authorList>
            <person name="Whitman W."/>
        </authorList>
    </citation>
    <scope>NUCLEOTIDE SEQUENCE [LARGE SCALE GENOMIC DNA]</scope>
    <source>
        <strain evidence="13 14">CECT 8799</strain>
    </source>
</reference>
<dbReference type="InterPro" id="IPR006103">
    <property type="entry name" value="Glyco_hydro_2_cat"/>
</dbReference>
<sequence length="935" mass="105489">MISRSISALFFLALSATVFADPTEIRYLSGTDKDHTVDWQFNVSGGRNSGRWTTIPVPSNWEMQGFGSYHYWSDWEGTPAPDREGLYRHTFSVPTNWRGKSIEIIFGGAMTDTEVRINGAPAGPVHRGGFYEFRYDIGEHLNYGEDNLLEVKVTRFSADDSINLAERRADFWMFSGIYRPVWLEARPTQHIRRAALDAGHTGDFHSQVFLGGIDNADSVRARITTLDGKRIGRPFSVKISPGQKQVSMETQVEDILPWSAEKPHRYKAVFELRDRNKTLHQVEEIFGFRTVEVRPRDGLYINGRKVRLKGANRHSFWPDSGRTTSPEISRRDVELIKEMNMNAVRVGHSPPDRHFLEMTDELGLYVIDELTGWQDAYSTEAGRPLVQELIVRDHNHPSVIIWANGNEGGWNTELDGDFSHWDIQHRPVIHPWELFGGINTAHYESYNCCTGSLFGGGEVFMPTEFLHGLYDGGAAAGLDDWWKRMLQNPLSAGGFIWALVDEGVVRDDRDGAIDTAGNSAPDGILGPYREKEGSFFAIREIWSPVYFPQSEQSHLPTSFDGVLEVANRYDFTNLRELDFRWALIDFPGPAQTAANHKAGHKIAARGRADAPDIAPGRSGTLQLELPEDWRSRDALALTARDHTGRDIYTWTWMIIPPAAMAGRMVKTDSEGTVTAEETQTQIRLGTGDLQLSIDKSTGRLAGVSRGGKKLSLSNGPRLVSGDGKLSNIELRQEAGAQVVSAQYQGEGEMRRIEWRLHPGSWLQLTYAYQMPGQVETDYLGVTFDYPEEKVTGVRWLGRGPYRVWKNRLKGVTFDIWHKNYNDTVTGQSWEYPEFKGFHRDLYWAQLETRELPITLVATAENTFLRLFTPKEAKDPMQTSVEFPAGDISLLTGIAPIGTKFHPPEAHGPQGGPNRVRKLGQWYQGEIFLYFGTFPE</sequence>
<organism evidence="13 14">
    <name type="scientific">Microbulbifer rhizosphaerae</name>
    <dbReference type="NCBI Taxonomy" id="1562603"/>
    <lineage>
        <taxon>Bacteria</taxon>
        <taxon>Pseudomonadati</taxon>
        <taxon>Pseudomonadota</taxon>
        <taxon>Gammaproteobacteria</taxon>
        <taxon>Cellvibrionales</taxon>
        <taxon>Microbulbiferaceae</taxon>
        <taxon>Microbulbifer</taxon>
    </lineage>
</organism>
<dbReference type="InterPro" id="IPR050347">
    <property type="entry name" value="Bact_Beta-galactosidase"/>
</dbReference>
<dbReference type="InterPro" id="IPR006104">
    <property type="entry name" value="Glyco_hydro_2_N"/>
</dbReference>
<evidence type="ECO:0000259" key="11">
    <source>
        <dbReference type="Pfam" id="PF02929"/>
    </source>
</evidence>
<gene>
    <name evidence="13" type="ORF">FHS09_003361</name>
</gene>
<keyword evidence="14" id="KW-1185">Reference proteome</keyword>
<dbReference type="InterPro" id="IPR013783">
    <property type="entry name" value="Ig-like_fold"/>
</dbReference>
<dbReference type="InterPro" id="IPR014718">
    <property type="entry name" value="GH-type_carb-bd"/>
</dbReference>
<keyword evidence="4" id="KW-0378">Hydrolase</keyword>
<dbReference type="InterPro" id="IPR032312">
    <property type="entry name" value="LacZ_4"/>
</dbReference>
<evidence type="ECO:0000259" key="10">
    <source>
        <dbReference type="Pfam" id="PF02837"/>
    </source>
</evidence>
<comment type="similarity">
    <text evidence="2">Belongs to the glycosyl hydrolase 2 family.</text>
</comment>
<dbReference type="GO" id="GO:0005990">
    <property type="term" value="P:lactose catabolic process"/>
    <property type="evidence" value="ECO:0007669"/>
    <property type="project" value="TreeGrafter"/>
</dbReference>
<dbReference type="PRINTS" id="PR00132">
    <property type="entry name" value="GLHYDRLASE2"/>
</dbReference>
<dbReference type="SUPFAM" id="SSF51445">
    <property type="entry name" value="(Trans)glycosidases"/>
    <property type="match status" value="1"/>
</dbReference>
<dbReference type="InterPro" id="IPR017853">
    <property type="entry name" value="GH"/>
</dbReference>
<name>A0A7W4WEY5_9GAMM</name>
<dbReference type="InterPro" id="IPR004199">
    <property type="entry name" value="B-gal_small/dom_5"/>
</dbReference>
<feature type="chain" id="PRO_5031264885" description="beta-galactosidase" evidence="7">
    <location>
        <begin position="21"/>
        <end position="935"/>
    </location>
</feature>
<evidence type="ECO:0000313" key="13">
    <source>
        <dbReference type="EMBL" id="MBB3062512.1"/>
    </source>
</evidence>
<dbReference type="SUPFAM" id="SSF49303">
    <property type="entry name" value="beta-Galactosidase/glucuronidase domain"/>
    <property type="match status" value="2"/>
</dbReference>
<dbReference type="InterPro" id="IPR036156">
    <property type="entry name" value="Beta-gal/glucu_dom_sf"/>
</dbReference>
<dbReference type="GO" id="GO:0030246">
    <property type="term" value="F:carbohydrate binding"/>
    <property type="evidence" value="ECO:0007669"/>
    <property type="project" value="InterPro"/>
</dbReference>
<dbReference type="PANTHER" id="PTHR46323:SF2">
    <property type="entry name" value="BETA-GALACTOSIDASE"/>
    <property type="match status" value="1"/>
</dbReference>
<evidence type="ECO:0000256" key="3">
    <source>
        <dbReference type="ARBA" id="ARBA00012756"/>
    </source>
</evidence>
<dbReference type="InterPro" id="IPR006101">
    <property type="entry name" value="Glyco_hydro_2"/>
</dbReference>
<accession>A0A7W4WEY5</accession>
<dbReference type="Pfam" id="PF00703">
    <property type="entry name" value="Glyco_hydro_2"/>
    <property type="match status" value="1"/>
</dbReference>
<evidence type="ECO:0000256" key="6">
    <source>
        <dbReference type="ARBA" id="ARBA00032230"/>
    </source>
</evidence>
<keyword evidence="7" id="KW-0732">Signal</keyword>
<feature type="domain" description="Beta galactosidase small chain/" evidence="11">
    <location>
        <begin position="744"/>
        <end position="850"/>
    </location>
</feature>
<evidence type="ECO:0000256" key="5">
    <source>
        <dbReference type="ARBA" id="ARBA00023295"/>
    </source>
</evidence>
<dbReference type="RefSeq" id="WP_343057504.1">
    <property type="nucleotide sequence ID" value="NZ_JACHWZ010000017.1"/>
</dbReference>
<dbReference type="InterPro" id="IPR006102">
    <property type="entry name" value="Ig-like_GH2"/>
</dbReference>
<comment type="catalytic activity">
    <reaction evidence="1">
        <text>Hydrolysis of terminal non-reducing beta-D-galactose residues in beta-D-galactosides.</text>
        <dbReference type="EC" id="3.2.1.23"/>
    </reaction>
</comment>
<dbReference type="Pfam" id="PF02929">
    <property type="entry name" value="Bgal_small_N"/>
    <property type="match status" value="1"/>
</dbReference>
<dbReference type="SUPFAM" id="SSF74650">
    <property type="entry name" value="Galactose mutarotase-like"/>
    <property type="match status" value="1"/>
</dbReference>
<dbReference type="SUPFAM" id="SSF49785">
    <property type="entry name" value="Galactose-binding domain-like"/>
    <property type="match status" value="1"/>
</dbReference>
<feature type="domain" description="Glycoside hydrolase family 2 catalytic" evidence="9">
    <location>
        <begin position="297"/>
        <end position="413"/>
    </location>
</feature>
<dbReference type="GO" id="GO:0004565">
    <property type="term" value="F:beta-galactosidase activity"/>
    <property type="evidence" value="ECO:0007669"/>
    <property type="project" value="UniProtKB-EC"/>
</dbReference>
<dbReference type="PANTHER" id="PTHR46323">
    <property type="entry name" value="BETA-GALACTOSIDASE"/>
    <property type="match status" value="1"/>
</dbReference>
<feature type="domain" description="Beta-galactosidase" evidence="12">
    <location>
        <begin position="563"/>
        <end position="628"/>
    </location>
</feature>
<dbReference type="Pfam" id="PF02837">
    <property type="entry name" value="Glyco_hydro_2_N"/>
    <property type="match status" value="1"/>
</dbReference>
<dbReference type="InterPro" id="IPR008979">
    <property type="entry name" value="Galactose-bd-like_sf"/>
</dbReference>
<proteinExistence type="inferred from homology"/>
<comment type="caution">
    <text evidence="13">The sequence shown here is derived from an EMBL/GenBank/DDBJ whole genome shotgun (WGS) entry which is preliminary data.</text>
</comment>
<dbReference type="Pfam" id="PF02836">
    <property type="entry name" value="Glyco_hydro_2_C"/>
    <property type="match status" value="1"/>
</dbReference>
<dbReference type="AlphaFoldDB" id="A0A7W4WEY5"/>